<dbReference type="InterPro" id="IPR008467">
    <property type="entry name" value="Dynein1_light_intermed_chain"/>
</dbReference>
<feature type="region of interest" description="Disordered" evidence="11">
    <location>
        <begin position="560"/>
        <end position="611"/>
    </location>
</feature>
<gene>
    <name evidence="12" type="ORF">DM01DRAFT_1381045</name>
</gene>
<dbReference type="GO" id="GO:0007018">
    <property type="term" value="P:microtubule-based movement"/>
    <property type="evidence" value="ECO:0007669"/>
    <property type="project" value="InterPro"/>
</dbReference>
<dbReference type="Proteomes" id="UP000242146">
    <property type="component" value="Unassembled WGS sequence"/>
</dbReference>
<feature type="compositionally biased region" description="Polar residues" evidence="11">
    <location>
        <begin position="68"/>
        <end position="79"/>
    </location>
</feature>
<evidence type="ECO:0000256" key="4">
    <source>
        <dbReference type="ARBA" id="ARBA00022490"/>
    </source>
</evidence>
<dbReference type="GO" id="GO:0005524">
    <property type="term" value="F:ATP binding"/>
    <property type="evidence" value="ECO:0007669"/>
    <property type="project" value="UniProtKB-KW"/>
</dbReference>
<comment type="similarity">
    <text evidence="2">Belongs to the dynein light intermediate chain family.</text>
</comment>
<feature type="region of interest" description="Disordered" evidence="11">
    <location>
        <begin position="495"/>
        <end position="537"/>
    </location>
</feature>
<comment type="caution">
    <text evidence="12">The sequence shown here is derived from an EMBL/GenBank/DDBJ whole genome shotgun (WGS) entry which is preliminary data.</text>
</comment>
<evidence type="ECO:0000256" key="2">
    <source>
        <dbReference type="ARBA" id="ARBA00006831"/>
    </source>
</evidence>
<keyword evidence="13" id="KW-1185">Reference proteome</keyword>
<dbReference type="GO" id="GO:0045504">
    <property type="term" value="F:dynein heavy chain binding"/>
    <property type="evidence" value="ECO:0007669"/>
    <property type="project" value="TreeGrafter"/>
</dbReference>
<feature type="compositionally biased region" description="Low complexity" evidence="11">
    <location>
        <begin position="561"/>
        <end position="575"/>
    </location>
</feature>
<proteinExistence type="inferred from homology"/>
<evidence type="ECO:0000256" key="10">
    <source>
        <dbReference type="ARBA" id="ARBA00023212"/>
    </source>
</evidence>
<dbReference type="GO" id="GO:0000226">
    <property type="term" value="P:microtubule cytoskeleton organization"/>
    <property type="evidence" value="ECO:0007669"/>
    <property type="project" value="TreeGrafter"/>
</dbReference>
<feature type="compositionally biased region" description="Basic and acidic residues" evidence="11">
    <location>
        <begin position="582"/>
        <end position="605"/>
    </location>
</feature>
<keyword evidence="8" id="KW-0243">Dynein</keyword>
<dbReference type="STRING" id="101127.A0A1X2GQV3"/>
<dbReference type="GO" id="GO:0035974">
    <property type="term" value="C:meiotic spindle pole body"/>
    <property type="evidence" value="ECO:0007669"/>
    <property type="project" value="TreeGrafter"/>
</dbReference>
<evidence type="ECO:0000256" key="7">
    <source>
        <dbReference type="ARBA" id="ARBA00022840"/>
    </source>
</evidence>
<sequence>MLSAVAAANGGIPLPSSEKDEIWSSILKGVASSKMVPTKNVLILGDSSSGKSTLIHYLKNDPGPQPAASETDQLPPSSFNVSATNTYTPMPVDALDDDVANNLALGYTYVDIQDEDNEAMARLGLYQLGISASEYLPLIKFALSVETMADCMVLLVLDWSRPGKFLESLQRWINVIDHTVNEIAKQGSNPESSWSRGKVVLEELGEKLQLYLKSYTEPTQANGFNLTASTSTSSIPSTPTSNFVPVTSTTSTTTNGMTSSNVDQVTLPLPSGCLSTNYGLPIAVVCTKTDCFTQLEHSHDFKDDQFDYIQQMLRCICMKYGAALFYTSTLRPYTFHYLRQYVLHRLLTTTTKHYPYPYKAQVVERDLVAVPSGWDSWGKIRILRDGFDCEAVNQGWDADMEALQDRQAPGAHGARGMYEDIITDAESVEQPLNATPIVTCEDEQVFLERHFDTLQRASDGPSRQGTGATVTKPSVVGPLGVSSMTLDLMRGSAERETDHLLPRTMRASGDDKKLPSPIQTSPNYGNSSAAGTAGNTLSSATTGASNEVLANFFQSLLSKKAGGSSPTTASSPTSSLLNGSLTREDTTRKPSIHRKEVHKELDRMRQSVAKP</sequence>
<accession>A0A1X2GQV3</accession>
<dbReference type="EMBL" id="MCGT01000005">
    <property type="protein sequence ID" value="ORX59438.1"/>
    <property type="molecule type" value="Genomic_DNA"/>
</dbReference>
<dbReference type="PANTHER" id="PTHR12688">
    <property type="entry name" value="DYNEIN LIGHT INTERMEDIATE CHAIN"/>
    <property type="match status" value="1"/>
</dbReference>
<feature type="compositionally biased region" description="Polar residues" evidence="11">
    <location>
        <begin position="517"/>
        <end position="537"/>
    </location>
</feature>
<evidence type="ECO:0000256" key="11">
    <source>
        <dbReference type="SAM" id="MobiDB-lite"/>
    </source>
</evidence>
<evidence type="ECO:0000313" key="13">
    <source>
        <dbReference type="Proteomes" id="UP000242146"/>
    </source>
</evidence>
<evidence type="ECO:0000313" key="12">
    <source>
        <dbReference type="EMBL" id="ORX59438.1"/>
    </source>
</evidence>
<keyword evidence="5" id="KW-0493">Microtubule</keyword>
<evidence type="ECO:0000256" key="9">
    <source>
        <dbReference type="ARBA" id="ARBA00023175"/>
    </source>
</evidence>
<feature type="region of interest" description="Disordered" evidence="11">
    <location>
        <begin position="57"/>
        <end position="79"/>
    </location>
</feature>
<dbReference type="PANTHER" id="PTHR12688:SF0">
    <property type="entry name" value="DYNEIN LIGHT INTERMEDIATE CHAIN"/>
    <property type="match status" value="1"/>
</dbReference>
<organism evidence="12 13">
    <name type="scientific">Hesseltinella vesiculosa</name>
    <dbReference type="NCBI Taxonomy" id="101127"/>
    <lineage>
        <taxon>Eukaryota</taxon>
        <taxon>Fungi</taxon>
        <taxon>Fungi incertae sedis</taxon>
        <taxon>Mucoromycota</taxon>
        <taxon>Mucoromycotina</taxon>
        <taxon>Mucoromycetes</taxon>
        <taxon>Mucorales</taxon>
        <taxon>Cunninghamellaceae</taxon>
        <taxon>Hesseltinella</taxon>
    </lineage>
</organism>
<evidence type="ECO:0000256" key="8">
    <source>
        <dbReference type="ARBA" id="ARBA00023017"/>
    </source>
</evidence>
<dbReference type="AlphaFoldDB" id="A0A1X2GQV3"/>
<keyword evidence="10" id="KW-0206">Cytoskeleton</keyword>
<feature type="compositionally biased region" description="Polar residues" evidence="11">
    <location>
        <begin position="461"/>
        <end position="472"/>
    </location>
</feature>
<keyword evidence="4" id="KW-0963">Cytoplasm</keyword>
<evidence type="ECO:0000256" key="1">
    <source>
        <dbReference type="ARBA" id="ARBA00004245"/>
    </source>
</evidence>
<dbReference type="SUPFAM" id="SSF52540">
    <property type="entry name" value="P-loop containing nucleoside triphosphate hydrolases"/>
    <property type="match status" value="1"/>
</dbReference>
<reference evidence="12 13" key="1">
    <citation type="submission" date="2016-07" db="EMBL/GenBank/DDBJ databases">
        <title>Pervasive Adenine N6-methylation of Active Genes in Fungi.</title>
        <authorList>
            <consortium name="DOE Joint Genome Institute"/>
            <person name="Mondo S.J."/>
            <person name="Dannebaum R.O."/>
            <person name="Kuo R.C."/>
            <person name="Labutti K."/>
            <person name="Haridas S."/>
            <person name="Kuo A."/>
            <person name="Salamov A."/>
            <person name="Ahrendt S.R."/>
            <person name="Lipzen A."/>
            <person name="Sullivan W."/>
            <person name="Andreopoulos W.B."/>
            <person name="Clum A."/>
            <person name="Lindquist E."/>
            <person name="Daum C."/>
            <person name="Ramamoorthy G.K."/>
            <person name="Gryganskyi A."/>
            <person name="Culley D."/>
            <person name="Magnuson J.K."/>
            <person name="James T.Y."/>
            <person name="O'Malley M.A."/>
            <person name="Stajich J.E."/>
            <person name="Spatafora J.W."/>
            <person name="Visel A."/>
            <person name="Grigoriev I.V."/>
        </authorList>
    </citation>
    <scope>NUCLEOTIDE SEQUENCE [LARGE SCALE GENOMIC DNA]</scope>
    <source>
        <strain evidence="12 13">NRRL 3301</strain>
    </source>
</reference>
<dbReference type="InterPro" id="IPR022780">
    <property type="entry name" value="Dynein_light_int_chain"/>
</dbReference>
<protein>
    <submittedName>
        <fullName evidence="12">Dynein light intermediate chain</fullName>
    </submittedName>
</protein>
<evidence type="ECO:0000256" key="3">
    <source>
        <dbReference type="ARBA" id="ARBA00022448"/>
    </source>
</evidence>
<dbReference type="OrthoDB" id="27603at2759"/>
<keyword evidence="7" id="KW-0067">ATP-binding</keyword>
<evidence type="ECO:0000256" key="6">
    <source>
        <dbReference type="ARBA" id="ARBA00022741"/>
    </source>
</evidence>
<dbReference type="InterPro" id="IPR027417">
    <property type="entry name" value="P-loop_NTPase"/>
</dbReference>
<keyword evidence="9" id="KW-0505">Motor protein</keyword>
<name>A0A1X2GQV3_9FUNG</name>
<dbReference type="Pfam" id="PF05783">
    <property type="entry name" value="DLIC"/>
    <property type="match status" value="3"/>
</dbReference>
<dbReference type="GO" id="GO:0005868">
    <property type="term" value="C:cytoplasmic dynein complex"/>
    <property type="evidence" value="ECO:0007669"/>
    <property type="project" value="InterPro"/>
</dbReference>
<comment type="subcellular location">
    <subcellularLocation>
        <location evidence="1">Cytoplasm</location>
        <location evidence="1">Cytoskeleton</location>
    </subcellularLocation>
</comment>
<keyword evidence="6" id="KW-0547">Nucleotide-binding</keyword>
<dbReference type="GO" id="GO:0005874">
    <property type="term" value="C:microtubule"/>
    <property type="evidence" value="ECO:0007669"/>
    <property type="project" value="UniProtKB-KW"/>
</dbReference>
<keyword evidence="3" id="KW-0813">Transport</keyword>
<evidence type="ECO:0000256" key="5">
    <source>
        <dbReference type="ARBA" id="ARBA00022701"/>
    </source>
</evidence>
<feature type="region of interest" description="Disordered" evidence="11">
    <location>
        <begin position="454"/>
        <end position="481"/>
    </location>
</feature>